<comment type="caution">
    <text evidence="1">The sequence shown here is derived from an EMBL/GenBank/DDBJ whole genome shotgun (WGS) entry which is preliminary data.</text>
</comment>
<dbReference type="Proteomes" id="UP001054837">
    <property type="component" value="Unassembled WGS sequence"/>
</dbReference>
<gene>
    <name evidence="1" type="ORF">CDAR_315561</name>
</gene>
<accession>A0AAV4TR44</accession>
<dbReference type="EMBL" id="BPLQ01010013">
    <property type="protein sequence ID" value="GIY47797.1"/>
    <property type="molecule type" value="Genomic_DNA"/>
</dbReference>
<sequence length="129" mass="14289">MTVSRFPNFFSGHEKNESKIILFWKKRMRRECYVEFLFLRFSRNEGVARRSTHKGGETQHFLPENPSHAGGMATGTCAVGFIGSGHNAGKGEEAHNSTEQSKIHGRRCPKPCGLNGCTPVAVNPCIRGI</sequence>
<proteinExistence type="predicted"/>
<organism evidence="1 2">
    <name type="scientific">Caerostris darwini</name>
    <dbReference type="NCBI Taxonomy" id="1538125"/>
    <lineage>
        <taxon>Eukaryota</taxon>
        <taxon>Metazoa</taxon>
        <taxon>Ecdysozoa</taxon>
        <taxon>Arthropoda</taxon>
        <taxon>Chelicerata</taxon>
        <taxon>Arachnida</taxon>
        <taxon>Araneae</taxon>
        <taxon>Araneomorphae</taxon>
        <taxon>Entelegynae</taxon>
        <taxon>Araneoidea</taxon>
        <taxon>Araneidae</taxon>
        <taxon>Caerostris</taxon>
    </lineage>
</organism>
<evidence type="ECO:0000313" key="2">
    <source>
        <dbReference type="Proteomes" id="UP001054837"/>
    </source>
</evidence>
<reference evidence="1 2" key="1">
    <citation type="submission" date="2021-06" db="EMBL/GenBank/DDBJ databases">
        <title>Caerostris darwini draft genome.</title>
        <authorList>
            <person name="Kono N."/>
            <person name="Arakawa K."/>
        </authorList>
    </citation>
    <scope>NUCLEOTIDE SEQUENCE [LARGE SCALE GENOMIC DNA]</scope>
</reference>
<protein>
    <submittedName>
        <fullName evidence="1">Uncharacterized protein</fullName>
    </submittedName>
</protein>
<keyword evidence="2" id="KW-1185">Reference proteome</keyword>
<evidence type="ECO:0000313" key="1">
    <source>
        <dbReference type="EMBL" id="GIY47797.1"/>
    </source>
</evidence>
<name>A0AAV4TR44_9ARAC</name>
<dbReference type="AlphaFoldDB" id="A0AAV4TR44"/>